<dbReference type="SMART" id="SM00530">
    <property type="entry name" value="HTH_XRE"/>
    <property type="match status" value="1"/>
</dbReference>
<dbReference type="Gene3D" id="3.30.450.180">
    <property type="match status" value="1"/>
</dbReference>
<dbReference type="Pfam" id="PF17765">
    <property type="entry name" value="MLTR_LBD"/>
    <property type="match status" value="1"/>
</dbReference>
<dbReference type="InterPro" id="IPR001387">
    <property type="entry name" value="Cro/C1-type_HTH"/>
</dbReference>
<feature type="region of interest" description="Disordered" evidence="1">
    <location>
        <begin position="276"/>
        <end position="295"/>
    </location>
</feature>
<accession>A0ABQ3Z578</accession>
<dbReference type="CDD" id="cd00093">
    <property type="entry name" value="HTH_XRE"/>
    <property type="match status" value="1"/>
</dbReference>
<proteinExistence type="predicted"/>
<reference evidence="3 4" key="1">
    <citation type="submission" date="2021-01" db="EMBL/GenBank/DDBJ databases">
        <title>Whole genome shotgun sequence of Actinoplanes durhamensis NBRC 14914.</title>
        <authorList>
            <person name="Komaki H."/>
            <person name="Tamura T."/>
        </authorList>
    </citation>
    <scope>NUCLEOTIDE SEQUENCE [LARGE SCALE GENOMIC DNA]</scope>
    <source>
        <strain evidence="3 4">NBRC 14914</strain>
    </source>
</reference>
<dbReference type="PANTHER" id="PTHR35010">
    <property type="entry name" value="BLL4672 PROTEIN-RELATED"/>
    <property type="match status" value="1"/>
</dbReference>
<comment type="caution">
    <text evidence="3">The sequence shown here is derived from an EMBL/GenBank/DDBJ whole genome shotgun (WGS) entry which is preliminary data.</text>
</comment>
<evidence type="ECO:0000256" key="1">
    <source>
        <dbReference type="SAM" id="MobiDB-lite"/>
    </source>
</evidence>
<gene>
    <name evidence="3" type="ORF">Adu01nite_60590</name>
</gene>
<dbReference type="PANTHER" id="PTHR35010:SF2">
    <property type="entry name" value="BLL4672 PROTEIN"/>
    <property type="match status" value="1"/>
</dbReference>
<dbReference type="PROSITE" id="PS50943">
    <property type="entry name" value="HTH_CROC1"/>
    <property type="match status" value="1"/>
</dbReference>
<protein>
    <submittedName>
        <fullName evidence="3">Transcriptional regulator</fullName>
    </submittedName>
</protein>
<dbReference type="InterPro" id="IPR041413">
    <property type="entry name" value="MLTR_LBD"/>
</dbReference>
<dbReference type="InterPro" id="IPR010982">
    <property type="entry name" value="Lambda_DNA-bd_dom_sf"/>
</dbReference>
<dbReference type="Proteomes" id="UP000637628">
    <property type="component" value="Unassembled WGS sequence"/>
</dbReference>
<evidence type="ECO:0000313" key="3">
    <source>
        <dbReference type="EMBL" id="GIE04709.1"/>
    </source>
</evidence>
<keyword evidence="4" id="KW-1185">Reference proteome</keyword>
<evidence type="ECO:0000313" key="4">
    <source>
        <dbReference type="Proteomes" id="UP000637628"/>
    </source>
</evidence>
<feature type="domain" description="HTH cro/C1-type" evidence="2">
    <location>
        <begin position="41"/>
        <end position="95"/>
    </location>
</feature>
<dbReference type="Gene3D" id="1.10.260.40">
    <property type="entry name" value="lambda repressor-like DNA-binding domains"/>
    <property type="match status" value="1"/>
</dbReference>
<dbReference type="SUPFAM" id="SSF47413">
    <property type="entry name" value="lambda repressor-like DNA-binding domains"/>
    <property type="match status" value="1"/>
</dbReference>
<name>A0ABQ3Z578_9ACTN</name>
<evidence type="ECO:0000259" key="2">
    <source>
        <dbReference type="PROSITE" id="PS50943"/>
    </source>
</evidence>
<organism evidence="3 4">
    <name type="scientific">Paractinoplanes durhamensis</name>
    <dbReference type="NCBI Taxonomy" id="113563"/>
    <lineage>
        <taxon>Bacteria</taxon>
        <taxon>Bacillati</taxon>
        <taxon>Actinomycetota</taxon>
        <taxon>Actinomycetes</taxon>
        <taxon>Micromonosporales</taxon>
        <taxon>Micromonosporaceae</taxon>
        <taxon>Paractinoplanes</taxon>
    </lineage>
</organism>
<dbReference type="Pfam" id="PF13560">
    <property type="entry name" value="HTH_31"/>
    <property type="match status" value="1"/>
</dbReference>
<sequence>MRPHRRHYRGGMSDNAIGDFLRARRALVQPADAGVRVTGVRRVAGLRREEVAMLAGISGDYYLRLEQGRDRNPSLPVLESIARVLQLDDDATAYLFGLAAPKPRRARRPRKETVPTGIRQMLDVLGLPAFVEGRYFDVLAANPLATALSPHLQPGRNRMRSVFLDPQEQALYPDWDRDTATLVAGFRESVGTDTDDPRFVQLVGELSLASVQFRQLWARHDVQSREGRPTRLDHPSAGELTLRREKLAIGGTGGQMLVVYHAEPGTSSADRLALLASEAAPRPLKQPAGEPMNTP</sequence>
<dbReference type="EMBL" id="BOML01000049">
    <property type="protein sequence ID" value="GIE04709.1"/>
    <property type="molecule type" value="Genomic_DNA"/>
</dbReference>